<evidence type="ECO:0000313" key="2">
    <source>
        <dbReference type="EMBL" id="NNH24128.1"/>
    </source>
</evidence>
<name>A0A849C3B7_9ACTN</name>
<dbReference type="Proteomes" id="UP000555552">
    <property type="component" value="Unassembled WGS sequence"/>
</dbReference>
<organism evidence="2 3">
    <name type="scientific">Pseudokineococcus marinus</name>
    <dbReference type="NCBI Taxonomy" id="351215"/>
    <lineage>
        <taxon>Bacteria</taxon>
        <taxon>Bacillati</taxon>
        <taxon>Actinomycetota</taxon>
        <taxon>Actinomycetes</taxon>
        <taxon>Kineosporiales</taxon>
        <taxon>Kineosporiaceae</taxon>
        <taxon>Pseudokineococcus</taxon>
    </lineage>
</organism>
<reference evidence="2 3" key="1">
    <citation type="submission" date="2020-05" db="EMBL/GenBank/DDBJ databases">
        <title>MicrobeNet Type strains.</title>
        <authorList>
            <person name="Nicholson A.C."/>
        </authorList>
    </citation>
    <scope>NUCLEOTIDE SEQUENCE [LARGE SCALE GENOMIC DNA]</scope>
    <source>
        <strain evidence="2 3">JCM 14547</strain>
    </source>
</reference>
<accession>A0A849C3B7</accession>
<proteinExistence type="predicted"/>
<protein>
    <submittedName>
        <fullName evidence="2">Uncharacterized protein</fullName>
    </submittedName>
</protein>
<comment type="caution">
    <text evidence="2">The sequence shown here is derived from an EMBL/GenBank/DDBJ whole genome shotgun (WGS) entry which is preliminary data.</text>
</comment>
<keyword evidence="3" id="KW-1185">Reference proteome</keyword>
<dbReference type="EMBL" id="JABEMA010000265">
    <property type="protein sequence ID" value="NNH24128.1"/>
    <property type="molecule type" value="Genomic_DNA"/>
</dbReference>
<gene>
    <name evidence="2" type="ORF">HLB09_13710</name>
</gene>
<evidence type="ECO:0000313" key="3">
    <source>
        <dbReference type="Proteomes" id="UP000555552"/>
    </source>
</evidence>
<dbReference type="AlphaFoldDB" id="A0A849C3B7"/>
<feature type="region of interest" description="Disordered" evidence="1">
    <location>
        <begin position="1"/>
        <end position="34"/>
    </location>
</feature>
<evidence type="ECO:0000256" key="1">
    <source>
        <dbReference type="SAM" id="MobiDB-lite"/>
    </source>
</evidence>
<sequence length="289" mass="29069">MKQAAARAVEVAGTWAATAPQDERGPEDGAGLEGAGEALVERLAAADLLAPGADRTSLAAALGPLVAPDALTAATEVVYPQYGGLTADAASVMVVARQERRGRQGEASQHGATLDVRLSPSPDGAWRVTAVQPPAPRPAGAAPSPLALEVLASPRVELPEDAAADVRAGAVGDEALAVLLGLAAAHEVAVSVARTGHPAEVFGTDRLSNHTRGRALDVWRVDGRLVVDPASLDVVEAAMRAAGAAGATEVGGPVDLDGPAGPAFFSDDLHADHLHLGLTEGEEPIGPTG</sequence>